<dbReference type="GeneID" id="25264891"/>
<evidence type="ECO:0000313" key="1">
    <source>
        <dbReference type="EMBL" id="KDN41661.1"/>
    </source>
</evidence>
<reference evidence="1 2" key="1">
    <citation type="submission" date="2014-05" db="EMBL/GenBank/DDBJ databases">
        <title>Draft genome sequence of a rare smut relative, Tilletiaria anomala UBC 951.</title>
        <authorList>
            <consortium name="DOE Joint Genome Institute"/>
            <person name="Toome M."/>
            <person name="Kuo A."/>
            <person name="Henrissat B."/>
            <person name="Lipzen A."/>
            <person name="Tritt A."/>
            <person name="Yoshinaga Y."/>
            <person name="Zane M."/>
            <person name="Barry K."/>
            <person name="Grigoriev I.V."/>
            <person name="Spatafora J.W."/>
            <person name="Aimea M.C."/>
        </authorList>
    </citation>
    <scope>NUCLEOTIDE SEQUENCE [LARGE SCALE GENOMIC DNA]</scope>
    <source>
        <strain evidence="1 2">UBC 951</strain>
    </source>
</reference>
<accession>A0A066VJI6</accession>
<name>A0A066VJI6_TILAU</name>
<dbReference type="InParanoid" id="A0A066VJI6"/>
<gene>
    <name evidence="1" type="ORF">K437DRAFT_258148</name>
</gene>
<protein>
    <submittedName>
        <fullName evidence="1">Uncharacterized protein</fullName>
    </submittedName>
</protein>
<dbReference type="RefSeq" id="XP_013241790.1">
    <property type="nucleotide sequence ID" value="XM_013386336.1"/>
</dbReference>
<comment type="caution">
    <text evidence="1">The sequence shown here is derived from an EMBL/GenBank/DDBJ whole genome shotgun (WGS) entry which is preliminary data.</text>
</comment>
<proteinExistence type="predicted"/>
<organism evidence="1 2">
    <name type="scientific">Tilletiaria anomala (strain ATCC 24038 / CBS 436.72 / UBC 951)</name>
    <dbReference type="NCBI Taxonomy" id="1037660"/>
    <lineage>
        <taxon>Eukaryota</taxon>
        <taxon>Fungi</taxon>
        <taxon>Dikarya</taxon>
        <taxon>Basidiomycota</taxon>
        <taxon>Ustilaginomycotina</taxon>
        <taxon>Exobasidiomycetes</taxon>
        <taxon>Georgefischeriales</taxon>
        <taxon>Tilletiariaceae</taxon>
        <taxon>Tilletiaria</taxon>
    </lineage>
</organism>
<keyword evidence="2" id="KW-1185">Reference proteome</keyword>
<dbReference type="Proteomes" id="UP000027361">
    <property type="component" value="Unassembled WGS sequence"/>
</dbReference>
<dbReference type="HOGENOM" id="CLU_2656188_0_0_1"/>
<evidence type="ECO:0000313" key="2">
    <source>
        <dbReference type="Proteomes" id="UP000027361"/>
    </source>
</evidence>
<sequence>MGDSLASQMAAFTSIPLLGGYTSSRDLAPSIAFISGYAVSAVGIDIGIFHKQIPIPLALRPSILIFVRLACLSSSW</sequence>
<dbReference type="AlphaFoldDB" id="A0A066VJI6"/>
<dbReference type="EMBL" id="JMSN01000077">
    <property type="protein sequence ID" value="KDN41661.1"/>
    <property type="molecule type" value="Genomic_DNA"/>
</dbReference>